<proteinExistence type="predicted"/>
<reference evidence="2 3" key="1">
    <citation type="submission" date="2022-06" db="EMBL/GenBank/DDBJ databases">
        <title>Genomic Encyclopedia of Archaeal and Bacterial Type Strains, Phase II (KMG-II): from individual species to whole genera.</title>
        <authorList>
            <person name="Goeker M."/>
        </authorList>
    </citation>
    <scope>NUCLEOTIDE SEQUENCE [LARGE SCALE GENOMIC DNA]</scope>
    <source>
        <strain evidence="2 3">DSM 40477</strain>
    </source>
</reference>
<dbReference type="SUPFAM" id="SSF109854">
    <property type="entry name" value="DinB/YfiT-like putative metalloenzymes"/>
    <property type="match status" value="1"/>
</dbReference>
<dbReference type="InterPro" id="IPR024775">
    <property type="entry name" value="DinB-like"/>
</dbReference>
<accession>A0ABT1HMQ5</accession>
<name>A0ABT1HMQ5_STRSD</name>
<organism evidence="2 3">
    <name type="scientific">Streptoalloteichus tenebrarius (strain ATCC 17920 / DSM 40477 / JCM 4838 / CBS 697.72 / NBRC 16177 / NCIMB 11028 / NRRL B-12390 / A12253. 1 / ISP 5477)</name>
    <name type="common">Streptomyces tenebrarius</name>
    <dbReference type="NCBI Taxonomy" id="1933"/>
    <lineage>
        <taxon>Bacteria</taxon>
        <taxon>Bacillati</taxon>
        <taxon>Actinomycetota</taxon>
        <taxon>Actinomycetes</taxon>
        <taxon>Pseudonocardiales</taxon>
        <taxon>Pseudonocardiaceae</taxon>
        <taxon>Streptoalloteichus</taxon>
    </lineage>
</organism>
<dbReference type="InterPro" id="IPR034660">
    <property type="entry name" value="DinB/YfiT-like"/>
</dbReference>
<dbReference type="Proteomes" id="UP001205311">
    <property type="component" value="Unassembled WGS sequence"/>
</dbReference>
<feature type="domain" description="DinB-like" evidence="1">
    <location>
        <begin position="17"/>
        <end position="164"/>
    </location>
</feature>
<dbReference type="Gene3D" id="1.20.120.450">
    <property type="entry name" value="dinb family like domain"/>
    <property type="match status" value="1"/>
</dbReference>
<dbReference type="Pfam" id="PF12867">
    <property type="entry name" value="DinB_2"/>
    <property type="match status" value="1"/>
</dbReference>
<protein>
    <submittedName>
        <fullName evidence="2">DinB superfamily protein</fullName>
    </submittedName>
</protein>
<gene>
    <name evidence="2" type="ORF">LX15_000485</name>
</gene>
<dbReference type="EMBL" id="JAMTCP010000002">
    <property type="protein sequence ID" value="MCP2256802.1"/>
    <property type="molecule type" value="Genomic_DNA"/>
</dbReference>
<evidence type="ECO:0000259" key="1">
    <source>
        <dbReference type="Pfam" id="PF12867"/>
    </source>
</evidence>
<evidence type="ECO:0000313" key="3">
    <source>
        <dbReference type="Proteomes" id="UP001205311"/>
    </source>
</evidence>
<keyword evidence="3" id="KW-1185">Reference proteome</keyword>
<comment type="caution">
    <text evidence="2">The sequence shown here is derived from an EMBL/GenBank/DDBJ whole genome shotgun (WGS) entry which is preliminary data.</text>
</comment>
<dbReference type="RefSeq" id="WP_253667783.1">
    <property type="nucleotide sequence ID" value="NZ_JAMTCP010000002.1"/>
</dbReference>
<sequence>MPVDWRSELVAQLDWYWTNQFRPRLAGLTDDEYLWEPVAGCWSVRPTSGGRHVCDWVWPEPSPPPVTTIAWRIAHIGGPVLGMRASRHFGDGSFDLDTVDWPGTAAAGLDFLDRHHAAWAAGLATLDEDDLARPCGPAEGPFAAYPLAALVLHINREVHHHGAEVALLRDLYRASAAGTRWAPPAPHRGETNPDS</sequence>
<evidence type="ECO:0000313" key="2">
    <source>
        <dbReference type="EMBL" id="MCP2256802.1"/>
    </source>
</evidence>